<dbReference type="InterPro" id="IPR006119">
    <property type="entry name" value="Resolv_N"/>
</dbReference>
<name>A0A564W8P4_9FIRM</name>
<dbReference type="EMBL" id="CABHNW010000189">
    <property type="protein sequence ID" value="VUX41249.1"/>
    <property type="molecule type" value="Genomic_DNA"/>
</dbReference>
<protein>
    <submittedName>
        <fullName evidence="3">DNA-invertase hin</fullName>
    </submittedName>
</protein>
<dbReference type="Gene3D" id="3.40.50.1390">
    <property type="entry name" value="Resolvase, N-terminal catalytic domain"/>
    <property type="match status" value="1"/>
</dbReference>
<dbReference type="GO" id="GO:0000150">
    <property type="term" value="F:DNA strand exchange activity"/>
    <property type="evidence" value="ECO:0007669"/>
    <property type="project" value="InterPro"/>
</dbReference>
<proteinExistence type="predicted"/>
<dbReference type="PANTHER" id="PTHR30461">
    <property type="entry name" value="DNA-INVERTASE FROM LAMBDOID PROPHAGE"/>
    <property type="match status" value="1"/>
</dbReference>
<sequence length="649" mass="74864">MNAGYVRLSRDDDKRNYVSIENQKLIINQYAAAHGVVIDRWYEDDGISGYIFDRPGFQQMMMDMDKDIDTIYVKDFSRLGRHNAKVLLLLDEFQERGKHLIVIDDNYDSMDSSDDIIGIKTWFNERYVKDTSKKIKRAIGARQKEGTLITRPPFGYRRNEKDKTSLEIVAREAEYIKQIYDLYLSGSGYRKIATYLTEQGAPTPSMIQREREIEEGRLSKRQVASKWSDAMIKEILDNDFYIGTFRLKKRVRNTVHGKDKRVPKEEQCIFENHHPAIIDKATFALVQELKEKRNRTNYRGSRGHWLGSEIPNPFGSCLFCKDCGSRLTPIKRQTSSKERKYYICTTYNTKGRRYCSKAHLIEEDDLMEDVLTYIKMCRNALCEVISTYDLKDFEAEKKTIAEKRQELHTAINERKSQLKVLLTQKVKDLAVAAGNEDLINETYDSMQKDLFAQIHGLEMQIKELNETAIETPDVKDKLKNALEVVDKIIAGGSLDRRDIELLIEKIVVDEDGMPEITLKYGLSNLISYSPADEMNRRENTMIAIVMKLIAEDERGFSSAKYLSEHITDLGFKKTKQSIIPYIELMKELGILEATDNPLKPYNIVKSKEEITQLTKDYLPDVSAETTAKQLADDYLHGISDDRRNAGNGI</sequence>
<evidence type="ECO:0000313" key="3">
    <source>
        <dbReference type="EMBL" id="VUX41249.1"/>
    </source>
</evidence>
<dbReference type="PROSITE" id="PS51736">
    <property type="entry name" value="RECOMBINASES_3"/>
    <property type="match status" value="1"/>
</dbReference>
<dbReference type="Pfam" id="PF00239">
    <property type="entry name" value="Resolvase"/>
    <property type="match status" value="1"/>
</dbReference>
<dbReference type="InterPro" id="IPR011109">
    <property type="entry name" value="DNA_bind_recombinase_dom"/>
</dbReference>
<dbReference type="SUPFAM" id="SSF53041">
    <property type="entry name" value="Resolvase-like"/>
    <property type="match status" value="1"/>
</dbReference>
<evidence type="ECO:0000313" key="4">
    <source>
        <dbReference type="Proteomes" id="UP000408482"/>
    </source>
</evidence>
<dbReference type="InterPro" id="IPR036162">
    <property type="entry name" value="Resolvase-like_N_sf"/>
</dbReference>
<feature type="domain" description="Recombinase" evidence="2">
    <location>
        <begin position="153"/>
        <end position="296"/>
    </location>
</feature>
<keyword evidence="4" id="KW-1185">Reference proteome</keyword>
<gene>
    <name evidence="3" type="primary">hin</name>
    <name evidence="3" type="ORF">RSSSTS7063_01868</name>
</gene>
<dbReference type="Pfam" id="PF07508">
    <property type="entry name" value="Recombinase"/>
    <property type="match status" value="1"/>
</dbReference>
<reference evidence="3 4" key="1">
    <citation type="submission" date="2019-07" db="EMBL/GenBank/DDBJ databases">
        <authorList>
            <person name="Hibberd C M."/>
            <person name="Gehrig L. J."/>
            <person name="Chang H.-W."/>
            <person name="Venkatesh S."/>
        </authorList>
    </citation>
    <scope>NUCLEOTIDE SEQUENCE [LARGE SCALE GENOMIC DNA]</scope>
    <source>
        <strain evidence="3">Blautia_luti_SSTS_Bg7063</strain>
    </source>
</reference>
<dbReference type="GO" id="GO:0003677">
    <property type="term" value="F:DNA binding"/>
    <property type="evidence" value="ECO:0007669"/>
    <property type="project" value="InterPro"/>
</dbReference>
<evidence type="ECO:0000259" key="1">
    <source>
        <dbReference type="PROSITE" id="PS51736"/>
    </source>
</evidence>
<dbReference type="Gene3D" id="3.90.1750.20">
    <property type="entry name" value="Putative Large Serine Recombinase, Chain B, Domain 2"/>
    <property type="match status" value="1"/>
</dbReference>
<feature type="domain" description="Resolvase/invertase-type recombinase catalytic" evidence="1">
    <location>
        <begin position="1"/>
        <end position="146"/>
    </location>
</feature>
<dbReference type="Pfam" id="PF13408">
    <property type="entry name" value="Zn_ribbon_recom"/>
    <property type="match status" value="1"/>
</dbReference>
<organism evidence="3 4">
    <name type="scientific">Blautia luti</name>
    <dbReference type="NCBI Taxonomy" id="89014"/>
    <lineage>
        <taxon>Bacteria</taxon>
        <taxon>Bacillati</taxon>
        <taxon>Bacillota</taxon>
        <taxon>Clostridia</taxon>
        <taxon>Lachnospirales</taxon>
        <taxon>Lachnospiraceae</taxon>
        <taxon>Blautia</taxon>
    </lineage>
</organism>
<dbReference type="InterPro" id="IPR038109">
    <property type="entry name" value="DNA_bind_recomb_sf"/>
</dbReference>
<dbReference type="PROSITE" id="PS51737">
    <property type="entry name" value="RECOMBINASE_DNA_BIND"/>
    <property type="match status" value="1"/>
</dbReference>
<evidence type="ECO:0000259" key="2">
    <source>
        <dbReference type="PROSITE" id="PS51737"/>
    </source>
</evidence>
<dbReference type="RefSeq" id="WP_144096261.1">
    <property type="nucleotide sequence ID" value="NZ_CABHMX010000020.1"/>
</dbReference>
<accession>A0A564W8P4</accession>
<dbReference type="SMART" id="SM00857">
    <property type="entry name" value="Resolvase"/>
    <property type="match status" value="1"/>
</dbReference>
<dbReference type="PANTHER" id="PTHR30461:SF23">
    <property type="entry name" value="DNA RECOMBINASE-RELATED"/>
    <property type="match status" value="1"/>
</dbReference>
<dbReference type="InterPro" id="IPR025827">
    <property type="entry name" value="Zn_ribbon_recom_dom"/>
</dbReference>
<dbReference type="Proteomes" id="UP000408482">
    <property type="component" value="Unassembled WGS sequence"/>
</dbReference>
<dbReference type="InterPro" id="IPR050639">
    <property type="entry name" value="SSR_resolvase"/>
</dbReference>
<dbReference type="AlphaFoldDB" id="A0A564W8P4"/>